<protein>
    <submittedName>
        <fullName evidence="2">Uncharacterized protein</fullName>
    </submittedName>
</protein>
<sequence>MLLSKSLFLLCSAVVVMARQSTNAVASGAIFVGVDTTNPDATPVEIFENPKNHAAAASSVVTFSAMETGFNPSLEPAKSLEGPFRSFLTKASTFPGFLLEMNNQKTLSLTGSLIQLEEMVREAVSMNGGLVGRGIRDLVQGLIPDESMTNWILSLVVFDKPKGSDAVKIQLVHLTLKIETDDDNNAVIPKQDAKINSSVLSVNGEFLVKYAETLSSKIRITLVRDTIDFLTSPKEITPAEYVFSTACDRMF</sequence>
<reference evidence="2" key="1">
    <citation type="journal article" date="2020" name="Fungal Divers.">
        <title>Resolving the Mortierellaceae phylogeny through synthesis of multi-gene phylogenetics and phylogenomics.</title>
        <authorList>
            <person name="Vandepol N."/>
            <person name="Liber J."/>
            <person name="Desiro A."/>
            <person name="Na H."/>
            <person name="Kennedy M."/>
            <person name="Barry K."/>
            <person name="Grigoriev I.V."/>
            <person name="Miller A.N."/>
            <person name="O'Donnell K."/>
            <person name="Stajich J.E."/>
            <person name="Bonito G."/>
        </authorList>
    </citation>
    <scope>NUCLEOTIDE SEQUENCE</scope>
    <source>
        <strain evidence="2">BC1065</strain>
    </source>
</reference>
<comment type="caution">
    <text evidence="2">The sequence shown here is derived from an EMBL/GenBank/DDBJ whole genome shotgun (WGS) entry which is preliminary data.</text>
</comment>
<keyword evidence="3" id="KW-1185">Reference proteome</keyword>
<accession>A0A9P6Q286</accession>
<dbReference type="EMBL" id="JAAAJB010000333">
    <property type="protein sequence ID" value="KAG0258219.1"/>
    <property type="molecule type" value="Genomic_DNA"/>
</dbReference>
<feature type="chain" id="PRO_5040516930" evidence="1">
    <location>
        <begin position="19"/>
        <end position="251"/>
    </location>
</feature>
<gene>
    <name evidence="2" type="ORF">DFQ27_004766</name>
</gene>
<dbReference type="Proteomes" id="UP000807716">
    <property type="component" value="Unassembled WGS sequence"/>
</dbReference>
<organism evidence="2 3">
    <name type="scientific">Actinomortierella ambigua</name>
    <dbReference type="NCBI Taxonomy" id="1343610"/>
    <lineage>
        <taxon>Eukaryota</taxon>
        <taxon>Fungi</taxon>
        <taxon>Fungi incertae sedis</taxon>
        <taxon>Mucoromycota</taxon>
        <taxon>Mortierellomycotina</taxon>
        <taxon>Mortierellomycetes</taxon>
        <taxon>Mortierellales</taxon>
        <taxon>Mortierellaceae</taxon>
        <taxon>Actinomortierella</taxon>
    </lineage>
</organism>
<dbReference type="AlphaFoldDB" id="A0A9P6Q286"/>
<proteinExistence type="predicted"/>
<name>A0A9P6Q286_9FUNG</name>
<evidence type="ECO:0000313" key="2">
    <source>
        <dbReference type="EMBL" id="KAG0258219.1"/>
    </source>
</evidence>
<dbReference type="OrthoDB" id="2441166at2759"/>
<evidence type="ECO:0000313" key="3">
    <source>
        <dbReference type="Proteomes" id="UP000807716"/>
    </source>
</evidence>
<evidence type="ECO:0000256" key="1">
    <source>
        <dbReference type="SAM" id="SignalP"/>
    </source>
</evidence>
<keyword evidence="1" id="KW-0732">Signal</keyword>
<feature type="signal peptide" evidence="1">
    <location>
        <begin position="1"/>
        <end position="18"/>
    </location>
</feature>